<accession>A0A1I7X6B2</accession>
<dbReference type="GO" id="GO:0005524">
    <property type="term" value="F:ATP binding"/>
    <property type="evidence" value="ECO:0007669"/>
    <property type="project" value="InterPro"/>
</dbReference>
<evidence type="ECO:0000313" key="6">
    <source>
        <dbReference type="Proteomes" id="UP000095283"/>
    </source>
</evidence>
<evidence type="ECO:0000256" key="1">
    <source>
        <dbReference type="ARBA" id="ARBA00022692"/>
    </source>
</evidence>
<dbReference type="AlphaFoldDB" id="A0A1I7X6B2"/>
<feature type="transmembrane region" description="Helical" evidence="5">
    <location>
        <begin position="147"/>
        <end position="166"/>
    </location>
</feature>
<feature type="transmembrane region" description="Helical" evidence="5">
    <location>
        <begin position="83"/>
        <end position="104"/>
    </location>
</feature>
<dbReference type="InterPro" id="IPR036640">
    <property type="entry name" value="ABC1_TM_sf"/>
</dbReference>
<protein>
    <submittedName>
        <fullName evidence="7">Uncharacterized protein</fullName>
    </submittedName>
</protein>
<feature type="region of interest" description="Disordered" evidence="4">
    <location>
        <begin position="1"/>
        <end position="27"/>
    </location>
</feature>
<keyword evidence="1 5" id="KW-0812">Transmembrane</keyword>
<dbReference type="Proteomes" id="UP000095283">
    <property type="component" value="Unplaced"/>
</dbReference>
<dbReference type="GO" id="GO:0016020">
    <property type="term" value="C:membrane"/>
    <property type="evidence" value="ECO:0007669"/>
    <property type="project" value="InterPro"/>
</dbReference>
<dbReference type="WBParaSite" id="Hba_13101">
    <property type="protein sequence ID" value="Hba_13101"/>
    <property type="gene ID" value="Hba_13101"/>
</dbReference>
<proteinExistence type="predicted"/>
<evidence type="ECO:0000256" key="4">
    <source>
        <dbReference type="SAM" id="MobiDB-lite"/>
    </source>
</evidence>
<reference evidence="7" key="1">
    <citation type="submission" date="2016-11" db="UniProtKB">
        <authorList>
            <consortium name="WormBaseParasite"/>
        </authorList>
    </citation>
    <scope>IDENTIFICATION</scope>
</reference>
<keyword evidence="3 5" id="KW-0472">Membrane</keyword>
<organism evidence="6 7">
    <name type="scientific">Heterorhabditis bacteriophora</name>
    <name type="common">Entomopathogenic nematode worm</name>
    <dbReference type="NCBI Taxonomy" id="37862"/>
    <lineage>
        <taxon>Eukaryota</taxon>
        <taxon>Metazoa</taxon>
        <taxon>Ecdysozoa</taxon>
        <taxon>Nematoda</taxon>
        <taxon>Chromadorea</taxon>
        <taxon>Rhabditida</taxon>
        <taxon>Rhabditina</taxon>
        <taxon>Rhabditomorpha</taxon>
        <taxon>Strongyloidea</taxon>
        <taxon>Heterorhabditidae</taxon>
        <taxon>Heterorhabditis</taxon>
    </lineage>
</organism>
<sequence length="194" mass="22109">MTEDISTYGNGDMEDRQQKDRKLIRKSPSNQSVVQVFCDDDDEEKPVEKTAFDKFINYLFCRSDIANETLTARPFRYSTRFDICLLIAGIVGAISNGFCQVIDSHREILDDKQHNIFQPLLALLAGGYFNLMITVENNSTEFRNEALTYAYAFGGLGLFVMILNFLQANISLTWSLIGLNHYFSLLHKNIQVKA</sequence>
<evidence type="ECO:0000256" key="5">
    <source>
        <dbReference type="SAM" id="Phobius"/>
    </source>
</evidence>
<keyword evidence="2 5" id="KW-1133">Transmembrane helix</keyword>
<keyword evidence="6" id="KW-1185">Reference proteome</keyword>
<evidence type="ECO:0000313" key="7">
    <source>
        <dbReference type="WBParaSite" id="Hba_13101"/>
    </source>
</evidence>
<dbReference type="Gene3D" id="1.20.1560.10">
    <property type="entry name" value="ABC transporter type 1, transmembrane domain"/>
    <property type="match status" value="1"/>
</dbReference>
<evidence type="ECO:0000256" key="2">
    <source>
        <dbReference type="ARBA" id="ARBA00022989"/>
    </source>
</evidence>
<feature type="transmembrane region" description="Helical" evidence="5">
    <location>
        <begin position="116"/>
        <end position="135"/>
    </location>
</feature>
<evidence type="ECO:0000256" key="3">
    <source>
        <dbReference type="ARBA" id="ARBA00023136"/>
    </source>
</evidence>
<name>A0A1I7X6B2_HETBA</name>